<keyword evidence="5" id="KW-1185">Reference proteome</keyword>
<accession>A0ABY1R4C2</accession>
<dbReference type="NCBIfam" id="TIGR04183">
    <property type="entry name" value="Por_Secre_tail"/>
    <property type="match status" value="1"/>
</dbReference>
<comment type="caution">
    <text evidence="4">The sequence shown here is derived from an EMBL/GenBank/DDBJ whole genome shotgun (WGS) entry which is preliminary data.</text>
</comment>
<dbReference type="InterPro" id="IPR045474">
    <property type="entry name" value="GEVED"/>
</dbReference>
<gene>
    <name evidence="4" type="ORF">SAMN05421679_105288</name>
</gene>
<organism evidence="4 5">
    <name type="scientific">Epilithonimonas pallida</name>
    <dbReference type="NCBI Taxonomy" id="373671"/>
    <lineage>
        <taxon>Bacteria</taxon>
        <taxon>Pseudomonadati</taxon>
        <taxon>Bacteroidota</taxon>
        <taxon>Flavobacteriia</taxon>
        <taxon>Flavobacteriales</taxon>
        <taxon>Weeksellaceae</taxon>
        <taxon>Chryseobacterium group</taxon>
        <taxon>Epilithonimonas</taxon>
    </lineage>
</organism>
<evidence type="ECO:0000256" key="1">
    <source>
        <dbReference type="ARBA" id="ARBA00022729"/>
    </source>
</evidence>
<feature type="chain" id="PRO_5047075019" evidence="2">
    <location>
        <begin position="19"/>
        <end position="535"/>
    </location>
</feature>
<dbReference type="EMBL" id="FXUO01000005">
    <property type="protein sequence ID" value="SMP94213.1"/>
    <property type="molecule type" value="Genomic_DNA"/>
</dbReference>
<dbReference type="Gene3D" id="2.60.40.10">
    <property type="entry name" value="Immunoglobulins"/>
    <property type="match status" value="1"/>
</dbReference>
<dbReference type="Pfam" id="PF20009">
    <property type="entry name" value="GEVED"/>
    <property type="match status" value="1"/>
</dbReference>
<dbReference type="PROSITE" id="PS50853">
    <property type="entry name" value="FN3"/>
    <property type="match status" value="1"/>
</dbReference>
<evidence type="ECO:0000256" key="2">
    <source>
        <dbReference type="SAM" id="SignalP"/>
    </source>
</evidence>
<dbReference type="InterPro" id="IPR013783">
    <property type="entry name" value="Ig-like_fold"/>
</dbReference>
<feature type="signal peptide" evidence="2">
    <location>
        <begin position="1"/>
        <end position="18"/>
    </location>
</feature>
<dbReference type="InterPro" id="IPR036116">
    <property type="entry name" value="FN3_sf"/>
</dbReference>
<evidence type="ECO:0000313" key="5">
    <source>
        <dbReference type="Proteomes" id="UP001158050"/>
    </source>
</evidence>
<dbReference type="Proteomes" id="UP001158050">
    <property type="component" value="Unassembled WGS sequence"/>
</dbReference>
<sequence>MKKILFSCLLAMGIGVNAQYDFTQDFESPIAGSGYYQFGGGSTSTAQFCSGTTSGALTYSSTVTQTGWMADVAEVGDLAGQVGNGQQVNVSFKYKKAAGLTGTLYVMYALFDEAANSWSITTVGTGVALTSAAVTTCGTVSATIPAGVIDPDKRYGIGTWLQRTGSTTGVLYIDDLVIKQDAVTTAPACTAFTTPTTGSTISAGTVALKWNTVATATKYKVTVGTTPGASDVLNTTVAGNLTSTNVSLMTNTTYYAKIVSTNTVGDATGCQEITFSTNTTVAHCGPLTSTAPAAIAPIKSVSFSGTTNTSDPTATTIGSFPVHQNFTATEFVVKSNVTSVPLTVLGTTNGNAANGWAMSAFIDWNNDGDFDDAGEQYFNTFATKVYVGGVTANPVTLTGNITIPAGTSFGKKFMRVKYNFQSTAAATLNTPLLTACNDMINGQVEDYTIDYQEFLAVSDVNKKSVSVYPNPFTDVLNISDVKGVKSVSVNDISGREVKTLAPAAELNLSNLKSGLYIVNLKMEDGSIKTFKAIKK</sequence>
<name>A0ABY1R4C2_9FLAO</name>
<keyword evidence="1 2" id="KW-0732">Signal</keyword>
<dbReference type="InterPro" id="IPR003961">
    <property type="entry name" value="FN3_dom"/>
</dbReference>
<protein>
    <submittedName>
        <fullName evidence="4">Por secretion system C-terminal sorting domain-containing protein</fullName>
    </submittedName>
</protein>
<evidence type="ECO:0000313" key="4">
    <source>
        <dbReference type="EMBL" id="SMP94213.1"/>
    </source>
</evidence>
<feature type="domain" description="Fibronectin type-III" evidence="3">
    <location>
        <begin position="191"/>
        <end position="280"/>
    </location>
</feature>
<dbReference type="SUPFAM" id="SSF49265">
    <property type="entry name" value="Fibronectin type III"/>
    <property type="match status" value="1"/>
</dbReference>
<evidence type="ECO:0000259" key="3">
    <source>
        <dbReference type="PROSITE" id="PS50853"/>
    </source>
</evidence>
<dbReference type="Pfam" id="PF18962">
    <property type="entry name" value="Por_Secre_tail"/>
    <property type="match status" value="1"/>
</dbReference>
<proteinExistence type="predicted"/>
<reference evidence="4 5" key="1">
    <citation type="submission" date="2017-05" db="EMBL/GenBank/DDBJ databases">
        <authorList>
            <person name="Varghese N."/>
            <person name="Submissions S."/>
        </authorList>
    </citation>
    <scope>NUCLEOTIDE SEQUENCE [LARGE SCALE GENOMIC DNA]</scope>
    <source>
        <strain evidence="4 5">DSM 18015</strain>
    </source>
</reference>
<dbReference type="RefSeq" id="WP_283417115.1">
    <property type="nucleotide sequence ID" value="NZ_FXUO01000005.1"/>
</dbReference>
<dbReference type="InterPro" id="IPR026444">
    <property type="entry name" value="Secre_tail"/>
</dbReference>